<evidence type="ECO:0000313" key="3">
    <source>
        <dbReference type="Proteomes" id="UP000199695"/>
    </source>
</evidence>
<dbReference type="InterPro" id="IPR014219">
    <property type="entry name" value="SpoIVB"/>
</dbReference>
<dbReference type="EMBL" id="FOCQ01000007">
    <property type="protein sequence ID" value="SEN22218.1"/>
    <property type="molecule type" value="Genomic_DNA"/>
</dbReference>
<dbReference type="SMART" id="SM00228">
    <property type="entry name" value="PDZ"/>
    <property type="match status" value="1"/>
</dbReference>
<sequence>MLQRNKNKKWMGFLLVLLLILGSTTTTFRQFTDFPAEIRLFQGQFQKLHLSMPVSATASISNPDVIQVNGSAQRHVPVDLHQPVSLFSHTSGKALLTLKLFGTLPIKKVNVSVYPEVKVIPGGQSIGVKLKSSGVLVVGHHLVDADRDSKSPAEQADIRAGDYLVRMNGKVIHEVVDVVKAVEEAGKNKKPLEIILIRDGKEKQVSVTPAYDKKERVYRLGIYIRDSAAGVGTLTFYDPKRHVYGALGHVISDIDTGQPILVGSGKIVQSNVTSIQKGESGEPGEKRAIFFQEEKVLGNITKNTPFGIFGKMKGDTAQKLQAEPIPVALAEQVKQGPAKILTVVEGQKVEAFDIQILHVLRQKFPATKGLIIKVTDPRLLDKTGGIVQGMSGSPIIQDGKLVGAVTHVSVNTLRQILRILVKSRIYCTTAHSNSQRLGPS</sequence>
<dbReference type="InterPro" id="IPR001478">
    <property type="entry name" value="PDZ"/>
</dbReference>
<organism evidence="2 3">
    <name type="scientific">Lihuaxuella thermophila</name>
    <dbReference type="NCBI Taxonomy" id="1173111"/>
    <lineage>
        <taxon>Bacteria</taxon>
        <taxon>Bacillati</taxon>
        <taxon>Bacillota</taxon>
        <taxon>Bacilli</taxon>
        <taxon>Bacillales</taxon>
        <taxon>Thermoactinomycetaceae</taxon>
        <taxon>Lihuaxuella</taxon>
    </lineage>
</organism>
<dbReference type="Gene3D" id="2.30.42.10">
    <property type="match status" value="1"/>
</dbReference>
<accession>A0A1H8ETZ2</accession>
<protein>
    <submittedName>
        <fullName evidence="2">Stage IV sporulation protein B</fullName>
    </submittedName>
</protein>
<dbReference type="RefSeq" id="WP_089967953.1">
    <property type="nucleotide sequence ID" value="NZ_FOCQ01000007.1"/>
</dbReference>
<proteinExistence type="predicted"/>
<evidence type="ECO:0000259" key="1">
    <source>
        <dbReference type="PROSITE" id="PS51494"/>
    </source>
</evidence>
<dbReference type="Proteomes" id="UP000199695">
    <property type="component" value="Unassembled WGS sequence"/>
</dbReference>
<reference evidence="2 3" key="1">
    <citation type="submission" date="2016-10" db="EMBL/GenBank/DDBJ databases">
        <authorList>
            <person name="de Groot N.N."/>
        </authorList>
    </citation>
    <scope>NUCLEOTIDE SEQUENCE [LARGE SCALE GENOMIC DNA]</scope>
    <source>
        <strain evidence="2 3">DSM 46701</strain>
    </source>
</reference>
<dbReference type="SUPFAM" id="SSF50156">
    <property type="entry name" value="PDZ domain-like"/>
    <property type="match status" value="1"/>
</dbReference>
<dbReference type="PROSITE" id="PS51494">
    <property type="entry name" value="SPOIVB"/>
    <property type="match status" value="1"/>
</dbReference>
<feature type="domain" description="Peptidase S55" evidence="1">
    <location>
        <begin position="201"/>
        <end position="440"/>
    </location>
</feature>
<evidence type="ECO:0000313" key="2">
    <source>
        <dbReference type="EMBL" id="SEN22218.1"/>
    </source>
</evidence>
<dbReference type="InterPro" id="IPR008763">
    <property type="entry name" value="Peptidase_S55"/>
</dbReference>
<dbReference type="InterPro" id="IPR036034">
    <property type="entry name" value="PDZ_sf"/>
</dbReference>
<dbReference type="Pfam" id="PF13180">
    <property type="entry name" value="PDZ_2"/>
    <property type="match status" value="1"/>
</dbReference>
<dbReference type="NCBIfam" id="TIGR02860">
    <property type="entry name" value="spore_IV_B"/>
    <property type="match status" value="1"/>
</dbReference>
<keyword evidence="3" id="KW-1185">Reference proteome</keyword>
<name>A0A1H8ETZ2_9BACL</name>
<dbReference type="OrthoDB" id="9765242at2"/>
<gene>
    <name evidence="2" type="ORF">SAMN05444955_107138</name>
</gene>
<dbReference type="AlphaFoldDB" id="A0A1H8ETZ2"/>
<dbReference type="STRING" id="1173111.SAMN05444955_107138"/>
<dbReference type="Pfam" id="PF05580">
    <property type="entry name" value="Peptidase_S55"/>
    <property type="match status" value="1"/>
</dbReference>